<dbReference type="RefSeq" id="WP_168070481.1">
    <property type="nucleotide sequence ID" value="NZ_JAATJC010000001.1"/>
</dbReference>
<dbReference type="Proteomes" id="UP000558192">
    <property type="component" value="Unassembled WGS sequence"/>
</dbReference>
<name>A0A7X5Y8U6_9SPHN</name>
<keyword evidence="1" id="KW-0472">Membrane</keyword>
<evidence type="ECO:0008006" key="4">
    <source>
        <dbReference type="Google" id="ProtNLM"/>
    </source>
</evidence>
<keyword evidence="3" id="KW-1185">Reference proteome</keyword>
<accession>A0A7X5Y8U6</accession>
<proteinExistence type="predicted"/>
<sequence length="125" mass="13555">MAYEYRVIDVADGALSSLLIGEGRIETDVLEAYINAMASEGWRLKFMEKVLQRHLVLSDRETLMITFERPVAEAERENRAARCVDDVIAAEDRARQGGRRAAAGAIGLAAGGAFLGALLSNSDEA</sequence>
<reference evidence="2 3" key="1">
    <citation type="submission" date="2020-03" db="EMBL/GenBank/DDBJ databases">
        <title>Genomic Encyclopedia of Type Strains, Phase IV (KMG-IV): sequencing the most valuable type-strain genomes for metagenomic binning, comparative biology and taxonomic classification.</title>
        <authorList>
            <person name="Goeker M."/>
        </authorList>
    </citation>
    <scope>NUCLEOTIDE SEQUENCE [LARGE SCALE GENOMIC DNA]</scope>
    <source>
        <strain evidence="2 3">DSM 16846</strain>
    </source>
</reference>
<dbReference type="Pfam" id="PF13783">
    <property type="entry name" value="DUF4177"/>
    <property type="match status" value="1"/>
</dbReference>
<evidence type="ECO:0000313" key="3">
    <source>
        <dbReference type="Proteomes" id="UP000558192"/>
    </source>
</evidence>
<organism evidence="2 3">
    <name type="scientific">Sphingomonas kaistensis</name>
    <dbReference type="NCBI Taxonomy" id="298708"/>
    <lineage>
        <taxon>Bacteria</taxon>
        <taxon>Pseudomonadati</taxon>
        <taxon>Pseudomonadota</taxon>
        <taxon>Alphaproteobacteria</taxon>
        <taxon>Sphingomonadales</taxon>
        <taxon>Sphingomonadaceae</taxon>
        <taxon>Sphingomonas</taxon>
    </lineage>
</organism>
<dbReference type="InterPro" id="IPR025234">
    <property type="entry name" value="YjzH-like"/>
</dbReference>
<feature type="transmembrane region" description="Helical" evidence="1">
    <location>
        <begin position="101"/>
        <end position="119"/>
    </location>
</feature>
<evidence type="ECO:0000256" key="1">
    <source>
        <dbReference type="SAM" id="Phobius"/>
    </source>
</evidence>
<keyword evidence="1" id="KW-0812">Transmembrane</keyword>
<protein>
    <recommendedName>
        <fullName evidence="4">DUF4177 domain-containing protein</fullName>
    </recommendedName>
</protein>
<gene>
    <name evidence="2" type="ORF">GGQ97_002753</name>
</gene>
<dbReference type="EMBL" id="JAATJC010000001">
    <property type="protein sequence ID" value="NJC06960.1"/>
    <property type="molecule type" value="Genomic_DNA"/>
</dbReference>
<keyword evidence="1" id="KW-1133">Transmembrane helix</keyword>
<evidence type="ECO:0000313" key="2">
    <source>
        <dbReference type="EMBL" id="NJC06960.1"/>
    </source>
</evidence>
<dbReference type="AlphaFoldDB" id="A0A7X5Y8U6"/>
<comment type="caution">
    <text evidence="2">The sequence shown here is derived from an EMBL/GenBank/DDBJ whole genome shotgun (WGS) entry which is preliminary data.</text>
</comment>